<name>A0A504YSF1_FASGI</name>
<evidence type="ECO:0000313" key="1">
    <source>
        <dbReference type="EMBL" id="TPP64163.1"/>
    </source>
</evidence>
<organism evidence="1 2">
    <name type="scientific">Fasciola gigantica</name>
    <name type="common">Giant liver fluke</name>
    <dbReference type="NCBI Taxonomy" id="46835"/>
    <lineage>
        <taxon>Eukaryota</taxon>
        <taxon>Metazoa</taxon>
        <taxon>Spiralia</taxon>
        <taxon>Lophotrochozoa</taxon>
        <taxon>Platyhelminthes</taxon>
        <taxon>Trematoda</taxon>
        <taxon>Digenea</taxon>
        <taxon>Plagiorchiida</taxon>
        <taxon>Echinostomata</taxon>
        <taxon>Echinostomatoidea</taxon>
        <taxon>Fasciolidae</taxon>
        <taxon>Fasciola</taxon>
    </lineage>
</organism>
<dbReference type="AlphaFoldDB" id="A0A504YSF1"/>
<comment type="caution">
    <text evidence="1">The sequence shown here is derived from an EMBL/GenBank/DDBJ whole genome shotgun (WGS) entry which is preliminary data.</text>
</comment>
<dbReference type="Proteomes" id="UP000316759">
    <property type="component" value="Unassembled WGS sequence"/>
</dbReference>
<keyword evidence="2" id="KW-1185">Reference proteome</keyword>
<protein>
    <submittedName>
        <fullName evidence="1">Uncharacterized protein</fullName>
    </submittedName>
</protein>
<sequence>MQWPDSCEKDSLSTRSPLLYMPFPVYEVAEVQALAVWKYHQFCLEGRKTRNLGAAPGGIVGYDSNRSETGVETTQCFSVSRFPPLDTLKLCRRTAARPSDSIRRPSHPSRNLFGVRDYQRHSVPKAVSFAIRADAELFQMDYNSRFRSKSDISKTSI</sequence>
<proteinExistence type="predicted"/>
<accession>A0A504YSF1</accession>
<gene>
    <name evidence="1" type="ORF">FGIG_10919</name>
</gene>
<reference evidence="1 2" key="1">
    <citation type="submission" date="2019-04" db="EMBL/GenBank/DDBJ databases">
        <title>Annotation for the trematode Fasciola gigantica.</title>
        <authorList>
            <person name="Choi Y.-J."/>
        </authorList>
    </citation>
    <scope>NUCLEOTIDE SEQUENCE [LARGE SCALE GENOMIC DNA]</scope>
    <source>
        <strain evidence="1">Uganda_cow_1</strain>
    </source>
</reference>
<dbReference type="EMBL" id="SUNJ01004800">
    <property type="protein sequence ID" value="TPP64163.1"/>
    <property type="molecule type" value="Genomic_DNA"/>
</dbReference>
<evidence type="ECO:0000313" key="2">
    <source>
        <dbReference type="Proteomes" id="UP000316759"/>
    </source>
</evidence>